<feature type="transmembrane region" description="Helical" evidence="1">
    <location>
        <begin position="12"/>
        <end position="36"/>
    </location>
</feature>
<proteinExistence type="predicted"/>
<dbReference type="RefSeq" id="WP_007413055.1">
    <property type="nucleotide sequence ID" value="NZ_ABOX02000003.1"/>
</dbReference>
<feature type="transmembrane region" description="Helical" evidence="1">
    <location>
        <begin position="113"/>
        <end position="131"/>
    </location>
</feature>
<evidence type="ECO:0000313" key="4">
    <source>
        <dbReference type="Proteomes" id="UP000003688"/>
    </source>
</evidence>
<evidence type="ECO:0000313" key="3">
    <source>
        <dbReference type="EMBL" id="EEF62742.1"/>
    </source>
</evidence>
<evidence type="ECO:0000259" key="2">
    <source>
        <dbReference type="Pfam" id="PF09990"/>
    </source>
</evidence>
<gene>
    <name evidence="3" type="ORF">Cflav_PD5377</name>
</gene>
<reference evidence="3 4" key="1">
    <citation type="journal article" date="2011" name="J. Bacteriol.">
        <title>Genome sequence of 'Pedosphaera parvula' Ellin514, an aerobic Verrucomicrobial isolate from pasture soil.</title>
        <authorList>
            <person name="Kant R."/>
            <person name="van Passel M.W."/>
            <person name="Sangwan P."/>
            <person name="Palva A."/>
            <person name="Lucas S."/>
            <person name="Copeland A."/>
            <person name="Lapidus A."/>
            <person name="Glavina Del Rio T."/>
            <person name="Dalin E."/>
            <person name="Tice H."/>
            <person name="Bruce D."/>
            <person name="Goodwin L."/>
            <person name="Pitluck S."/>
            <person name="Chertkov O."/>
            <person name="Larimer F.W."/>
            <person name="Land M.L."/>
            <person name="Hauser L."/>
            <person name="Brettin T.S."/>
            <person name="Detter J.C."/>
            <person name="Han S."/>
            <person name="de Vos W.M."/>
            <person name="Janssen P.H."/>
            <person name="Smidt H."/>
        </authorList>
    </citation>
    <scope>NUCLEOTIDE SEQUENCE [LARGE SCALE GENOMIC DNA]</scope>
    <source>
        <strain evidence="3 4">Ellin514</strain>
    </source>
</reference>
<dbReference type="EMBL" id="ABOX02000003">
    <property type="protein sequence ID" value="EEF62742.1"/>
    <property type="molecule type" value="Genomic_DNA"/>
</dbReference>
<dbReference type="STRING" id="320771.Cflav_PD5377"/>
<accession>B9XB57</accession>
<feature type="transmembrane region" description="Helical" evidence="1">
    <location>
        <begin position="82"/>
        <end position="101"/>
    </location>
</feature>
<name>B9XB57_PEDPL</name>
<dbReference type="InterPro" id="IPR019251">
    <property type="entry name" value="DUF2231_TM"/>
</dbReference>
<keyword evidence="1" id="KW-0812">Transmembrane</keyword>
<dbReference type="AlphaFoldDB" id="B9XB57"/>
<dbReference type="Pfam" id="PF09990">
    <property type="entry name" value="DUF2231"/>
    <property type="match status" value="1"/>
</dbReference>
<keyword evidence="1" id="KW-1133">Transmembrane helix</keyword>
<comment type="caution">
    <text evidence="3">The sequence shown here is derived from an EMBL/GenBank/DDBJ whole genome shotgun (WGS) entry which is preliminary data.</text>
</comment>
<feature type="domain" description="DUF2231" evidence="2">
    <location>
        <begin position="9"/>
        <end position="142"/>
    </location>
</feature>
<organism evidence="3 4">
    <name type="scientific">Pedosphaera parvula (strain Ellin514)</name>
    <dbReference type="NCBI Taxonomy" id="320771"/>
    <lineage>
        <taxon>Bacteria</taxon>
        <taxon>Pseudomonadati</taxon>
        <taxon>Verrucomicrobiota</taxon>
        <taxon>Pedosphaerae</taxon>
        <taxon>Pedosphaerales</taxon>
        <taxon>Pedosphaeraceae</taxon>
        <taxon>Pedosphaera</taxon>
    </lineage>
</organism>
<keyword evidence="1" id="KW-0472">Membrane</keyword>
<feature type="transmembrane region" description="Helical" evidence="1">
    <location>
        <begin position="48"/>
        <end position="70"/>
    </location>
</feature>
<dbReference type="OrthoDB" id="593800at2"/>
<sequence>METTASIKKHPIHVMLIAFPIGLWGFSLICDLIYFFHWSGNEWETVAYFTMAGGIITALIAAIPGFLDLLSITEPKLRRIGLTHMTINLVIVALYVVNFFIRRNSSMDIKIPLILSIVGILLLSISGWLGGELVHVYRVSVAEGSPTKLPRQP</sequence>
<dbReference type="Proteomes" id="UP000003688">
    <property type="component" value="Unassembled WGS sequence"/>
</dbReference>
<keyword evidence="4" id="KW-1185">Reference proteome</keyword>
<evidence type="ECO:0000256" key="1">
    <source>
        <dbReference type="SAM" id="Phobius"/>
    </source>
</evidence>
<protein>
    <recommendedName>
        <fullName evidence="2">DUF2231 domain-containing protein</fullName>
    </recommendedName>
</protein>